<dbReference type="InterPro" id="IPR011989">
    <property type="entry name" value="ARM-like"/>
</dbReference>
<name>A0AAW0YGP4_CHEQU</name>
<feature type="domain" description="TANGO6 HEAT repeat" evidence="4">
    <location>
        <begin position="302"/>
        <end position="543"/>
    </location>
</feature>
<gene>
    <name evidence="5" type="ORF">OTU49_015031</name>
</gene>
<feature type="domain" description="RNA polymerase II assembly factor Rtp1 C-terminal" evidence="3">
    <location>
        <begin position="797"/>
        <end position="905"/>
    </location>
</feature>
<dbReference type="Gene3D" id="1.25.10.10">
    <property type="entry name" value="Leucine-rich Repeat Variant"/>
    <property type="match status" value="1"/>
</dbReference>
<dbReference type="InterPro" id="IPR016024">
    <property type="entry name" value="ARM-type_fold"/>
</dbReference>
<dbReference type="EMBL" id="JARKIK010000007">
    <property type="protein sequence ID" value="KAK8750865.1"/>
    <property type="molecule type" value="Genomic_DNA"/>
</dbReference>
<accession>A0AAW0YGP4</accession>
<dbReference type="InterPro" id="IPR019451">
    <property type="entry name" value="Rtp1_C1"/>
</dbReference>
<dbReference type="InterPro" id="IPR019414">
    <property type="entry name" value="Rtp1_C2"/>
</dbReference>
<evidence type="ECO:0000259" key="3">
    <source>
        <dbReference type="Pfam" id="PF10363"/>
    </source>
</evidence>
<evidence type="ECO:0008006" key="7">
    <source>
        <dbReference type="Google" id="ProtNLM"/>
    </source>
</evidence>
<dbReference type="SUPFAM" id="SSF48371">
    <property type="entry name" value="ARM repeat"/>
    <property type="match status" value="1"/>
</dbReference>
<feature type="non-terminal residue" evidence="5">
    <location>
        <position position="1"/>
    </location>
</feature>
<dbReference type="Pfam" id="PF10304">
    <property type="entry name" value="RTP1_C2"/>
    <property type="match status" value="1"/>
</dbReference>
<feature type="domain" description="RNA polymerase II assembly factor Rtp1 C-terminal" evidence="2">
    <location>
        <begin position="999"/>
        <end position="1029"/>
    </location>
</feature>
<dbReference type="Pfam" id="PF23565">
    <property type="entry name" value="ARM_TANGO6"/>
    <property type="match status" value="1"/>
</dbReference>
<dbReference type="Pfam" id="PF10363">
    <property type="entry name" value="RTP1_C1"/>
    <property type="match status" value="1"/>
</dbReference>
<evidence type="ECO:0000259" key="4">
    <source>
        <dbReference type="Pfam" id="PF23565"/>
    </source>
</evidence>
<dbReference type="AlphaFoldDB" id="A0AAW0YGP4"/>
<comment type="similarity">
    <text evidence="1">Belongs to the Tango6 family.</text>
</comment>
<dbReference type="PANTHER" id="PTHR20959:SF1">
    <property type="entry name" value="TRANSPORT AND GOLGI ORGANIZATION PROTEIN 6 HOMOLOG"/>
    <property type="match status" value="1"/>
</dbReference>
<dbReference type="InterPro" id="IPR057407">
    <property type="entry name" value="HEAT_TANGO6"/>
</dbReference>
<dbReference type="InterPro" id="IPR039600">
    <property type="entry name" value="TANGO6/Rtp1"/>
</dbReference>
<protein>
    <recommendedName>
        <fullName evidence="7">Transmembrane and coiled-coil domain-containing protein 7</fullName>
    </recommendedName>
</protein>
<sequence>ITMKQTELFHCLNDLCKLGSIGWISLEKATAVVRRLKESLCWYEEDAEARAVGDASAAVLGCNDDPRIRIRTSVNQLMSYVDSATRSDIRLECGCFAVAILQEILYQLQLEACISLPDVKMSDGGGGSGNKRREYKVPPAPPCLISMQQTKLAKDAARLAMYTTVLGCLDVEASAYVKMTLAKTEFVLGTGIVAVPHSCRHNLLASIMKILLSVMKHETLGAGIRASLFPEMMSAMMQLCFSPSEVKDYPEDVAFFREQHVKLMDTMDTNLILQHLLLLLGIGKIEGWFGKVCRSLVVRRFLMKPGGVGAVIGSALAITDKQKWQRCEAVATLVAQAKIRDVNLLFTTLGPQLVELMGQDKLKAEVLHVVVLIVAQLAVTSATLTALHITNTLLQPLINTTLPDAPCLCRNSNLTACVSRIHKIFVEIPPPNTVLTDLLRPVLKPLIMIASLATTHLRTLARQIILRCLSNLPREVIVERLLVLFNLKTCAQSPPVNPEIKFSIDDDGGVKVDVIAESVNENDLEEDENLCTCLVSILESLNNSAIVLLFYEKMVFYIDFTVLNIKKLPPTALVTDTDVQASKVKTMRNIIFCCDILTHLSESEQITSDLFVNLSAAVPVVDTLINKGCQKLEDKQLEEIQVSLIFNVLMLVMCYVSERTLRKKMTSEDWKGLKSLLPSLKKIEESSNNDAVLLINEKLRNLVLTHGIVNSLAEDTAGNKKTSSHTSVDEYVKKPHDTCSEQHSTREVYQHMNINEESCSKTIPKENNASEIVQENLNRLTTKLEINNENYRNVGSYKEAMEELFSPLLPVRGHALLALGKLIEKRDEETVAHKDQLFSVFQHNLKDDDSYLYLMAVEGLAVLCDALPEKVIEILTQEFSIGNRSVEDRVKLVEALTRAARRLGSLLPHFKDLFINAFLNGVRDEEALIRAASLSGLGEVFKLLRFSLGPIVHEVFGLLYNVVKGESAAEVRRAAVLVVTLLLQGLGRDAFSVLQEEMRDLYRALRLVHKTDPDDVVRLHAQLALTEIDIITRQFLIPKLNLAKRIYVTEMPPSTF</sequence>
<proteinExistence type="inferred from homology"/>
<evidence type="ECO:0000256" key="1">
    <source>
        <dbReference type="ARBA" id="ARBA00005724"/>
    </source>
</evidence>
<dbReference type="PANTHER" id="PTHR20959">
    <property type="entry name" value="TRANSPORT AND GOLGI ORGANIZATION PROTEIN 6 FAMILY MEMBER"/>
    <property type="match status" value="1"/>
</dbReference>
<dbReference type="Proteomes" id="UP001445076">
    <property type="component" value="Unassembled WGS sequence"/>
</dbReference>
<evidence type="ECO:0000259" key="2">
    <source>
        <dbReference type="Pfam" id="PF10304"/>
    </source>
</evidence>
<dbReference type="GO" id="GO:0009306">
    <property type="term" value="P:protein secretion"/>
    <property type="evidence" value="ECO:0007669"/>
    <property type="project" value="TreeGrafter"/>
</dbReference>
<evidence type="ECO:0000313" key="5">
    <source>
        <dbReference type="EMBL" id="KAK8750865.1"/>
    </source>
</evidence>
<evidence type="ECO:0000313" key="6">
    <source>
        <dbReference type="Proteomes" id="UP001445076"/>
    </source>
</evidence>
<organism evidence="5 6">
    <name type="scientific">Cherax quadricarinatus</name>
    <name type="common">Australian red claw crayfish</name>
    <dbReference type="NCBI Taxonomy" id="27406"/>
    <lineage>
        <taxon>Eukaryota</taxon>
        <taxon>Metazoa</taxon>
        <taxon>Ecdysozoa</taxon>
        <taxon>Arthropoda</taxon>
        <taxon>Crustacea</taxon>
        <taxon>Multicrustacea</taxon>
        <taxon>Malacostraca</taxon>
        <taxon>Eumalacostraca</taxon>
        <taxon>Eucarida</taxon>
        <taxon>Decapoda</taxon>
        <taxon>Pleocyemata</taxon>
        <taxon>Astacidea</taxon>
        <taxon>Parastacoidea</taxon>
        <taxon>Parastacidae</taxon>
        <taxon>Cherax</taxon>
    </lineage>
</organism>
<keyword evidence="6" id="KW-1185">Reference proteome</keyword>
<comment type="caution">
    <text evidence="5">The sequence shown here is derived from an EMBL/GenBank/DDBJ whole genome shotgun (WGS) entry which is preliminary data.</text>
</comment>
<reference evidence="5 6" key="1">
    <citation type="journal article" date="2024" name="BMC Genomics">
        <title>Genome assembly of redclaw crayfish (Cherax quadricarinatus) provides insights into its immune adaptation and hypoxia tolerance.</title>
        <authorList>
            <person name="Liu Z."/>
            <person name="Zheng J."/>
            <person name="Li H."/>
            <person name="Fang K."/>
            <person name="Wang S."/>
            <person name="He J."/>
            <person name="Zhou D."/>
            <person name="Weng S."/>
            <person name="Chi M."/>
            <person name="Gu Z."/>
            <person name="He J."/>
            <person name="Li F."/>
            <person name="Wang M."/>
        </authorList>
    </citation>
    <scope>NUCLEOTIDE SEQUENCE [LARGE SCALE GENOMIC DNA]</scope>
    <source>
        <strain evidence="5">ZL_2023a</strain>
    </source>
</reference>